<organism evidence="1">
    <name type="scientific">Paenibacillus sp. AN1007</name>
    <dbReference type="NCBI Taxonomy" id="3151385"/>
    <lineage>
        <taxon>Bacteria</taxon>
        <taxon>Bacillati</taxon>
        <taxon>Bacillota</taxon>
        <taxon>Bacilli</taxon>
        <taxon>Bacillales</taxon>
        <taxon>Paenibacillaceae</taxon>
        <taxon>Paenibacillus</taxon>
    </lineage>
</organism>
<evidence type="ECO:0000313" key="1">
    <source>
        <dbReference type="EMBL" id="XCP93089.1"/>
    </source>
</evidence>
<name>A0AAU8N665_9BACL</name>
<dbReference type="AlphaFoldDB" id="A0AAU8N665"/>
<dbReference type="InterPro" id="IPR014710">
    <property type="entry name" value="RmlC-like_jellyroll"/>
</dbReference>
<dbReference type="Gene3D" id="2.60.120.10">
    <property type="entry name" value="Jelly Rolls"/>
    <property type="match status" value="1"/>
</dbReference>
<dbReference type="RefSeq" id="WP_366289586.1">
    <property type="nucleotide sequence ID" value="NZ_CP159992.1"/>
</dbReference>
<dbReference type="SUPFAM" id="SSF51182">
    <property type="entry name" value="RmlC-like cupins"/>
    <property type="match status" value="1"/>
</dbReference>
<dbReference type="CDD" id="cd02208">
    <property type="entry name" value="cupin_RmlC-like"/>
    <property type="match status" value="1"/>
</dbReference>
<protein>
    <recommendedName>
        <fullName evidence="2">Cupin 2 conserved barrel domain-containing protein</fullName>
    </recommendedName>
</protein>
<sequence>MNGRNDTIDLNDEKITTSIEQMDNGDTKVKMTASDGSYYCRTAASSRGGWQNSHMHVNVTEFYVVQSGWIAYASLGEKQLPTIEIMKEGELVVVEPGTKHNIYVSS</sequence>
<accession>A0AAU8N665</accession>
<evidence type="ECO:0008006" key="2">
    <source>
        <dbReference type="Google" id="ProtNLM"/>
    </source>
</evidence>
<reference evidence="1" key="1">
    <citation type="submission" date="2024-05" db="EMBL/GenBank/DDBJ databases">
        <title>Draft genome assemblies of 36 bacteria isolated from hibernating arctic ground squirrels.</title>
        <authorList>
            <person name="McKee H."/>
            <person name="Mullen L."/>
            <person name="Drown D.M."/>
            <person name="Duddleston K.N."/>
        </authorList>
    </citation>
    <scope>NUCLEOTIDE SEQUENCE</scope>
    <source>
        <strain evidence="1">AN1007</strain>
    </source>
</reference>
<proteinExistence type="predicted"/>
<dbReference type="EMBL" id="CP159992">
    <property type="protein sequence ID" value="XCP93089.1"/>
    <property type="molecule type" value="Genomic_DNA"/>
</dbReference>
<dbReference type="InterPro" id="IPR011051">
    <property type="entry name" value="RmlC_Cupin_sf"/>
</dbReference>
<gene>
    <name evidence="1" type="ORF">ABXS70_17825</name>
</gene>